<feature type="domain" description="Beta-ketoacyl-[acyl-carrier-protein] synthase III N-terminal" evidence="4">
    <location>
        <begin position="122"/>
        <end position="199"/>
    </location>
</feature>
<dbReference type="GO" id="GO:0006633">
    <property type="term" value="P:fatty acid biosynthetic process"/>
    <property type="evidence" value="ECO:0007669"/>
    <property type="project" value="InterPro"/>
</dbReference>
<dbReference type="Gene3D" id="3.40.47.10">
    <property type="match status" value="1"/>
</dbReference>
<dbReference type="GO" id="GO:0033818">
    <property type="term" value="F:beta-ketoacyl-acyl-carrier-protein synthase III activity"/>
    <property type="evidence" value="ECO:0007669"/>
    <property type="project" value="UniProtKB-EC"/>
</dbReference>
<dbReference type="Proteomes" id="UP000549617">
    <property type="component" value="Unassembled WGS sequence"/>
</dbReference>
<dbReference type="GO" id="GO:0004315">
    <property type="term" value="F:3-oxoacyl-[acyl-carrier-protein] synthase activity"/>
    <property type="evidence" value="ECO:0007669"/>
    <property type="project" value="InterPro"/>
</dbReference>
<evidence type="ECO:0000256" key="2">
    <source>
        <dbReference type="ARBA" id="ARBA00023315"/>
    </source>
</evidence>
<gene>
    <name evidence="5" type="ORF">FHS49_001754</name>
</gene>
<proteinExistence type="predicted"/>
<dbReference type="InterPro" id="IPR013747">
    <property type="entry name" value="ACP_syn_III_C"/>
</dbReference>
<keyword evidence="6" id="KW-1185">Reference proteome</keyword>
<protein>
    <submittedName>
        <fullName evidence="5">3-oxoacyl-[acyl-carrier-protein] synthase-3</fullName>
        <ecNumber evidence="5">2.3.1.180</ecNumber>
    </submittedName>
</protein>
<evidence type="ECO:0000259" key="4">
    <source>
        <dbReference type="Pfam" id="PF08545"/>
    </source>
</evidence>
<reference evidence="5 6" key="1">
    <citation type="submission" date="2020-08" db="EMBL/GenBank/DDBJ databases">
        <title>Genomic Encyclopedia of Type Strains, Phase IV (KMG-IV): sequencing the most valuable type-strain genomes for metagenomic binning, comparative biology and taxonomic classification.</title>
        <authorList>
            <person name="Goeker M."/>
        </authorList>
    </citation>
    <scope>NUCLEOTIDE SEQUENCE [LARGE SCALE GENOMIC DNA]</scope>
    <source>
        <strain evidence="5 6">DSM 25079</strain>
    </source>
</reference>
<dbReference type="PANTHER" id="PTHR34069:SF2">
    <property type="entry name" value="BETA-KETOACYL-[ACYL-CARRIER-PROTEIN] SYNTHASE III"/>
    <property type="match status" value="1"/>
</dbReference>
<dbReference type="InterPro" id="IPR013751">
    <property type="entry name" value="ACP_syn_III_N"/>
</dbReference>
<dbReference type="InterPro" id="IPR016039">
    <property type="entry name" value="Thiolase-like"/>
</dbReference>
<evidence type="ECO:0000256" key="1">
    <source>
        <dbReference type="ARBA" id="ARBA00022679"/>
    </source>
</evidence>
<dbReference type="SUPFAM" id="SSF53901">
    <property type="entry name" value="Thiolase-like"/>
    <property type="match status" value="1"/>
</dbReference>
<feature type="domain" description="Beta-ketoacyl-[acyl-carrier-protein] synthase III C-terminal" evidence="3">
    <location>
        <begin position="253"/>
        <end position="337"/>
    </location>
</feature>
<dbReference type="Pfam" id="PF08545">
    <property type="entry name" value="ACP_syn_III"/>
    <property type="match status" value="1"/>
</dbReference>
<dbReference type="Pfam" id="PF08541">
    <property type="entry name" value="ACP_syn_III_C"/>
    <property type="match status" value="1"/>
</dbReference>
<sequence length="350" mass="37420">MIVEGLLKSGQAANVHSAAIVGLTACVPPRIVGNDYFVGQFGEGVADVTKMTGVRTRHWVDEKTTTADLCVAAGEKLLVDLGWEPGSVDALIFISQTPDYRLPATAAVMQPRLNLRPGIIAFDVNLGCSAYPYGLWLAMSIVQTGAARRVLLAVGDTSSRVVDPTDRATAMLFGDAGTVTAIEYDENAAPAHFVLGTDGRGANNLIIPCGASRQKTHDKTPNDQTKLFMDGGEIFTFTLKAVPTLVSETMQIADRSAEDYDYFLFHQANTFMINHLAKKAKLPSEKVPINIDAFGNTSSATIPLLMCDKLKEALSVRTVRVGMFGFGVGYSWGGASIDVGALKSVDLITL</sequence>
<evidence type="ECO:0000259" key="3">
    <source>
        <dbReference type="Pfam" id="PF08541"/>
    </source>
</evidence>
<name>A0A7W9AHM1_9SPHN</name>
<dbReference type="EMBL" id="JACIJC010000003">
    <property type="protein sequence ID" value="MBB5685738.1"/>
    <property type="molecule type" value="Genomic_DNA"/>
</dbReference>
<dbReference type="RefSeq" id="WP_221240452.1">
    <property type="nucleotide sequence ID" value="NZ_JACIJC010000003.1"/>
</dbReference>
<accession>A0A7W9AHM1</accession>
<organism evidence="5 6">
    <name type="scientific">Sphingobium boeckii</name>
    <dbReference type="NCBI Taxonomy" id="1082345"/>
    <lineage>
        <taxon>Bacteria</taxon>
        <taxon>Pseudomonadati</taxon>
        <taxon>Pseudomonadota</taxon>
        <taxon>Alphaproteobacteria</taxon>
        <taxon>Sphingomonadales</taxon>
        <taxon>Sphingomonadaceae</taxon>
        <taxon>Sphingobium</taxon>
    </lineage>
</organism>
<evidence type="ECO:0000313" key="5">
    <source>
        <dbReference type="EMBL" id="MBB5685738.1"/>
    </source>
</evidence>
<evidence type="ECO:0000313" key="6">
    <source>
        <dbReference type="Proteomes" id="UP000549617"/>
    </source>
</evidence>
<dbReference type="AlphaFoldDB" id="A0A7W9AHM1"/>
<keyword evidence="2 5" id="KW-0012">Acyltransferase</keyword>
<dbReference type="GO" id="GO:0044550">
    <property type="term" value="P:secondary metabolite biosynthetic process"/>
    <property type="evidence" value="ECO:0007669"/>
    <property type="project" value="TreeGrafter"/>
</dbReference>
<keyword evidence="1 5" id="KW-0808">Transferase</keyword>
<dbReference type="EC" id="2.3.1.180" evidence="5"/>
<dbReference type="CDD" id="cd00830">
    <property type="entry name" value="KAS_III"/>
    <property type="match status" value="1"/>
</dbReference>
<dbReference type="PANTHER" id="PTHR34069">
    <property type="entry name" value="3-OXOACYL-[ACYL-CARRIER-PROTEIN] SYNTHASE 3"/>
    <property type="match status" value="1"/>
</dbReference>
<comment type="caution">
    <text evidence="5">The sequence shown here is derived from an EMBL/GenBank/DDBJ whole genome shotgun (WGS) entry which is preliminary data.</text>
</comment>